<accession>A0A9E8SDX7</accession>
<dbReference type="RefSeq" id="WP_267676297.1">
    <property type="nucleotide sequence ID" value="NZ_CP113088.1"/>
</dbReference>
<evidence type="ECO:0000313" key="2">
    <source>
        <dbReference type="Proteomes" id="UP001164705"/>
    </source>
</evidence>
<dbReference type="Pfam" id="PF14014">
    <property type="entry name" value="DUF4230"/>
    <property type="match status" value="1"/>
</dbReference>
<evidence type="ECO:0000313" key="1">
    <source>
        <dbReference type="EMBL" id="WAC01699.1"/>
    </source>
</evidence>
<dbReference type="KEGG" id="lnu:N7U66_17560"/>
<organism evidence="1 2">
    <name type="scientific">Lacinutrix neustonica</name>
    <dbReference type="NCBI Taxonomy" id="2980107"/>
    <lineage>
        <taxon>Bacteria</taxon>
        <taxon>Pseudomonadati</taxon>
        <taxon>Bacteroidota</taxon>
        <taxon>Flavobacteriia</taxon>
        <taxon>Flavobacteriales</taxon>
        <taxon>Flavobacteriaceae</taxon>
        <taxon>Lacinutrix</taxon>
    </lineage>
</organism>
<gene>
    <name evidence="1" type="ORF">N7U66_17560</name>
</gene>
<dbReference type="InterPro" id="IPR025324">
    <property type="entry name" value="DUF4230"/>
</dbReference>
<keyword evidence="2" id="KW-1185">Reference proteome</keyword>
<dbReference type="AlphaFoldDB" id="A0A9E8SDX7"/>
<proteinExistence type="predicted"/>
<dbReference type="Proteomes" id="UP001164705">
    <property type="component" value="Chromosome"/>
</dbReference>
<dbReference type="EMBL" id="CP113088">
    <property type="protein sequence ID" value="WAC01699.1"/>
    <property type="molecule type" value="Genomic_DNA"/>
</dbReference>
<sequence length="204" mass="23170">MRKILFGIIITLVILFAFKHCANKNKDKITLQENSALIQESLKNVGKLVVTEGHFSEVFTYKNSKAIFTNYISAEKKALVVVNADVTVAYDLSKLKYKIDAESKTLTLLSIPKEEIKISPDFEYYDIQADFLNPFEAKDYNAIKKTVNASLMKKIEASELKSNAKNRLLSELSKFYILTNSLGWTLQYNATPITELNTLQDIKL</sequence>
<reference evidence="1" key="1">
    <citation type="submission" date="2022-11" db="EMBL/GenBank/DDBJ databases">
        <title>Lacinutrix neustonica HL-RS19T sp. nov., isolated from the surface microlayer sample of brackish Lake Shihwa.</title>
        <authorList>
            <person name="Choi J.Y."/>
            <person name="Hwang C.Y."/>
        </authorList>
    </citation>
    <scope>NUCLEOTIDE SEQUENCE</scope>
    <source>
        <strain evidence="1">HL-RS19</strain>
    </source>
</reference>
<name>A0A9E8SDX7_9FLAO</name>
<protein>
    <submittedName>
        <fullName evidence="1">DUF4230 domain-containing protein</fullName>
    </submittedName>
</protein>